<dbReference type="AlphaFoldDB" id="A0AAW0DU14"/>
<dbReference type="Gene3D" id="3.60.15.10">
    <property type="entry name" value="Ribonuclease Z/Hydroxyacylglutathione hydrolase-like"/>
    <property type="match status" value="1"/>
</dbReference>
<feature type="region of interest" description="Disordered" evidence="6">
    <location>
        <begin position="192"/>
        <end position="299"/>
    </location>
</feature>
<protein>
    <submittedName>
        <fullName evidence="9">DNA cross-link repair protein PSO2/SNM1</fullName>
    </submittedName>
</protein>
<dbReference type="InterPro" id="IPR001279">
    <property type="entry name" value="Metallo-B-lactamas"/>
</dbReference>
<keyword evidence="10" id="KW-1185">Reference proteome</keyword>
<dbReference type="PANTHER" id="PTHR23240">
    <property type="entry name" value="DNA CROSS-LINK REPAIR PROTEIN PSO2/SNM1-RELATED"/>
    <property type="match status" value="1"/>
</dbReference>
<keyword evidence="4" id="KW-0234">DNA repair</keyword>
<dbReference type="InterPro" id="IPR011084">
    <property type="entry name" value="DRMBL"/>
</dbReference>
<organism evidence="9 10">
    <name type="scientific">Paramarasmius palmivorus</name>
    <dbReference type="NCBI Taxonomy" id="297713"/>
    <lineage>
        <taxon>Eukaryota</taxon>
        <taxon>Fungi</taxon>
        <taxon>Dikarya</taxon>
        <taxon>Basidiomycota</taxon>
        <taxon>Agaricomycotina</taxon>
        <taxon>Agaricomycetes</taxon>
        <taxon>Agaricomycetidae</taxon>
        <taxon>Agaricales</taxon>
        <taxon>Marasmiineae</taxon>
        <taxon>Marasmiaceae</taxon>
        <taxon>Paramarasmius</taxon>
    </lineage>
</organism>
<accession>A0AAW0DU14</accession>
<evidence type="ECO:0000256" key="6">
    <source>
        <dbReference type="SAM" id="MobiDB-lite"/>
    </source>
</evidence>
<evidence type="ECO:0000256" key="5">
    <source>
        <dbReference type="ARBA" id="ARBA00023242"/>
    </source>
</evidence>
<dbReference type="FunFam" id="3.40.50.12650:FF:000007">
    <property type="entry name" value="DNA cross-link repair 1A protein, variant"/>
    <property type="match status" value="1"/>
</dbReference>
<feature type="region of interest" description="Disordered" evidence="6">
    <location>
        <begin position="1"/>
        <end position="113"/>
    </location>
</feature>
<dbReference type="Proteomes" id="UP001383192">
    <property type="component" value="Unassembled WGS sequence"/>
</dbReference>
<sequence length="733" mass="81471">MAKKFKPATTQSSTLHHYFGLAAPNSTPNKTRNTKTPQSAKTPRSTQVPKRRRKSTEAKASNPDDVIVISSDDEPDTVTDTPAPKKHRANLEVQIGPVEPVAGPSRVKDGGIGQNKENCDDIHGLEAGGFGRPNENLLSSKTVRMSTPAPPPTIAFTSHGFGRPSLLLQNTSSLEANPSTLVRECSKLDLPTVDDDDWVMGDDEARPEQEADDEVEFVEIDNIEQKKEPSSSNTLSESRRSTDPTIAKPLIPPDDQPPPGPQNSNAYSVLMSSHKENEAWREAENAEDRSFRPNQANGNRRKAPFYKVMQGMPIAVDAFKYGSIPGVNAYFLTHAHSDHYTNLSSSWNNGPIYCSHGTANLIKHMLRVPSEYVVPLPMDTPTIIPNSGGVQVTLIEANHCPGSCLFLFEGKQTVDAGDSKWKSKWIGKDITWRYLHCGDFRASPEHVLHPAVKGKKLDVIYLDTTYLDPRYTFPPQPLVISACADLARRIQDGGNRDDGKAGFLGSWFGAKPKENGKAKEKEKENVLMVVGTYSIGKERIVKAIAKATNSKIYCDSRKAAILRCEDDPELEGMLTTNPKEASVHVVPLGVIVSDKLKEYLDRWKGYFTRVVGFRPTGWTYAAPAGTDMLPAITSVIAKAQKINYTHADLQPSRQSTREVELYPVPYSEHSSFFELTCFAMSTQWVRIIATVNVGSEKSRGKMETWVKKWEAERKKELAKGREYVVPYRRKDYW</sequence>
<dbReference type="GO" id="GO:0003684">
    <property type="term" value="F:damaged DNA binding"/>
    <property type="evidence" value="ECO:0007669"/>
    <property type="project" value="TreeGrafter"/>
</dbReference>
<feature type="compositionally biased region" description="Polar residues" evidence="6">
    <location>
        <begin position="24"/>
        <end position="48"/>
    </location>
</feature>
<dbReference type="Pfam" id="PF07522">
    <property type="entry name" value="DRMBL"/>
    <property type="match status" value="1"/>
</dbReference>
<reference evidence="9 10" key="1">
    <citation type="submission" date="2024-01" db="EMBL/GenBank/DDBJ databases">
        <title>A draft genome for a cacao thread blight-causing isolate of Paramarasmius palmivorus.</title>
        <authorList>
            <person name="Baruah I.K."/>
            <person name="Bukari Y."/>
            <person name="Amoako-Attah I."/>
            <person name="Meinhardt L.W."/>
            <person name="Bailey B.A."/>
            <person name="Cohen S.P."/>
        </authorList>
    </citation>
    <scope>NUCLEOTIDE SEQUENCE [LARGE SCALE GENOMIC DNA]</scope>
    <source>
        <strain evidence="9 10">GH-12</strain>
    </source>
</reference>
<dbReference type="CDD" id="cd16273">
    <property type="entry name" value="SNM1A-1C-like_MBL-fold"/>
    <property type="match status" value="1"/>
</dbReference>
<dbReference type="SUPFAM" id="SSF56281">
    <property type="entry name" value="Metallo-hydrolase/oxidoreductase"/>
    <property type="match status" value="1"/>
</dbReference>
<feature type="compositionally biased region" description="Pro residues" evidence="6">
    <location>
        <begin position="250"/>
        <end position="261"/>
    </location>
</feature>
<gene>
    <name evidence="9" type="primary">pso2</name>
    <name evidence="9" type="ORF">VNI00_002822</name>
</gene>
<evidence type="ECO:0000313" key="10">
    <source>
        <dbReference type="Proteomes" id="UP001383192"/>
    </source>
</evidence>
<feature type="domain" description="DNA repair metallo-beta-lactamase" evidence="7">
    <location>
        <begin position="569"/>
        <end position="694"/>
    </location>
</feature>
<keyword evidence="3" id="KW-0227">DNA damage</keyword>
<feature type="domain" description="Metallo-beta-lactamase" evidence="8">
    <location>
        <begin position="321"/>
        <end position="471"/>
    </location>
</feature>
<proteinExistence type="inferred from homology"/>
<dbReference type="GO" id="GO:0035312">
    <property type="term" value="F:5'-3' DNA exonuclease activity"/>
    <property type="evidence" value="ECO:0007669"/>
    <property type="project" value="TreeGrafter"/>
</dbReference>
<keyword evidence="5" id="KW-0539">Nucleus</keyword>
<evidence type="ECO:0000256" key="1">
    <source>
        <dbReference type="ARBA" id="ARBA00004123"/>
    </source>
</evidence>
<name>A0AAW0DU14_9AGAR</name>
<evidence type="ECO:0000313" key="9">
    <source>
        <dbReference type="EMBL" id="KAK7056269.1"/>
    </source>
</evidence>
<comment type="similarity">
    <text evidence="2">Belongs to the DNA repair metallo-beta-lactamase (DRMBL) family.</text>
</comment>
<dbReference type="InterPro" id="IPR036866">
    <property type="entry name" value="RibonucZ/Hydroxyglut_hydro"/>
</dbReference>
<dbReference type="PANTHER" id="PTHR23240:SF6">
    <property type="entry name" value="DNA CROSS-LINK REPAIR 1A PROTEIN"/>
    <property type="match status" value="1"/>
</dbReference>
<evidence type="ECO:0000256" key="3">
    <source>
        <dbReference type="ARBA" id="ARBA00022763"/>
    </source>
</evidence>
<evidence type="ECO:0000259" key="8">
    <source>
        <dbReference type="Pfam" id="PF12706"/>
    </source>
</evidence>
<evidence type="ECO:0000256" key="4">
    <source>
        <dbReference type="ARBA" id="ARBA00023204"/>
    </source>
</evidence>
<dbReference type="Pfam" id="PF12706">
    <property type="entry name" value="Lactamase_B_2"/>
    <property type="match status" value="1"/>
</dbReference>
<evidence type="ECO:0000256" key="2">
    <source>
        <dbReference type="ARBA" id="ARBA00010304"/>
    </source>
</evidence>
<dbReference type="GO" id="GO:0036297">
    <property type="term" value="P:interstrand cross-link repair"/>
    <property type="evidence" value="ECO:0007669"/>
    <property type="project" value="TreeGrafter"/>
</dbReference>
<comment type="caution">
    <text evidence="9">The sequence shown here is derived from an EMBL/GenBank/DDBJ whole genome shotgun (WGS) entry which is preliminary data.</text>
</comment>
<comment type="subcellular location">
    <subcellularLocation>
        <location evidence="1">Nucleus</location>
    </subcellularLocation>
</comment>
<dbReference type="GO" id="GO:0005634">
    <property type="term" value="C:nucleus"/>
    <property type="evidence" value="ECO:0007669"/>
    <property type="project" value="UniProtKB-SubCell"/>
</dbReference>
<evidence type="ECO:0000259" key="7">
    <source>
        <dbReference type="Pfam" id="PF07522"/>
    </source>
</evidence>
<feature type="compositionally biased region" description="Acidic residues" evidence="6">
    <location>
        <begin position="210"/>
        <end position="222"/>
    </location>
</feature>
<dbReference type="GO" id="GO:0006303">
    <property type="term" value="P:double-strand break repair via nonhomologous end joining"/>
    <property type="evidence" value="ECO:0007669"/>
    <property type="project" value="TreeGrafter"/>
</dbReference>
<dbReference type="EMBL" id="JAYKXP010000007">
    <property type="protein sequence ID" value="KAK7056269.1"/>
    <property type="molecule type" value="Genomic_DNA"/>
</dbReference>
<feature type="compositionally biased region" description="Basic and acidic residues" evidence="6">
    <location>
        <begin position="273"/>
        <end position="291"/>
    </location>
</feature>
<dbReference type="Gene3D" id="3.40.50.12650">
    <property type="match status" value="1"/>
</dbReference>
<feature type="compositionally biased region" description="Acidic residues" evidence="6">
    <location>
        <begin position="192"/>
        <end position="202"/>
    </location>
</feature>